<comment type="caution">
    <text evidence="1">The sequence shown here is derived from an EMBL/GenBank/DDBJ whole genome shotgun (WGS) entry which is preliminary data.</text>
</comment>
<dbReference type="Proteomes" id="UP001186974">
    <property type="component" value="Unassembled WGS sequence"/>
</dbReference>
<reference evidence="1" key="1">
    <citation type="submission" date="2024-09" db="EMBL/GenBank/DDBJ databases">
        <title>Black Yeasts Isolated from many extreme environments.</title>
        <authorList>
            <person name="Coleine C."/>
            <person name="Stajich J.E."/>
            <person name="Selbmann L."/>
        </authorList>
    </citation>
    <scope>NUCLEOTIDE SEQUENCE</scope>
    <source>
        <strain evidence="1">CCFEE 5737</strain>
    </source>
</reference>
<gene>
    <name evidence="1" type="ORF">LTS18_010408</name>
</gene>
<name>A0ACC3CZI2_9PEZI</name>
<protein>
    <submittedName>
        <fullName evidence="1">Uncharacterized protein</fullName>
    </submittedName>
</protein>
<evidence type="ECO:0000313" key="1">
    <source>
        <dbReference type="EMBL" id="KAK3059627.1"/>
    </source>
</evidence>
<proteinExistence type="predicted"/>
<accession>A0ACC3CZI2</accession>
<keyword evidence="2" id="KW-1185">Reference proteome</keyword>
<dbReference type="EMBL" id="JAWDJW010009239">
    <property type="protein sequence ID" value="KAK3059627.1"/>
    <property type="molecule type" value="Genomic_DNA"/>
</dbReference>
<feature type="non-terminal residue" evidence="1">
    <location>
        <position position="228"/>
    </location>
</feature>
<organism evidence="1 2">
    <name type="scientific">Coniosporium uncinatum</name>
    <dbReference type="NCBI Taxonomy" id="93489"/>
    <lineage>
        <taxon>Eukaryota</taxon>
        <taxon>Fungi</taxon>
        <taxon>Dikarya</taxon>
        <taxon>Ascomycota</taxon>
        <taxon>Pezizomycotina</taxon>
        <taxon>Dothideomycetes</taxon>
        <taxon>Dothideomycetes incertae sedis</taxon>
        <taxon>Coniosporium</taxon>
    </lineage>
</organism>
<sequence length="228" mass="24989">MVSTRSSHKVESPLHVLDAARRCRAAPKTAPKVKTAQKSTAIQLKELRTQLNEAQDTIETQQNHIAELESTIIEHKKHCNMAPPKPSRPETLPPETSSPTTNPPRTSILSSVLGLLSPFRSSSPAVERPQLTPVSPRVKLAREQISRPRPSGQEDYMMSGALHSESTEARSPMTSHITTNTSRHVNNTETHDVIENTQAYVPKVTPLKVAAADSVTLQAPHTTTHSTQ</sequence>
<evidence type="ECO:0000313" key="2">
    <source>
        <dbReference type="Proteomes" id="UP001186974"/>
    </source>
</evidence>